<protein>
    <recommendedName>
        <fullName evidence="3">HAD-like protein</fullName>
    </recommendedName>
</protein>
<organism evidence="1 2">
    <name type="scientific">Coccomyxa subellipsoidea</name>
    <dbReference type="NCBI Taxonomy" id="248742"/>
    <lineage>
        <taxon>Eukaryota</taxon>
        <taxon>Viridiplantae</taxon>
        <taxon>Chlorophyta</taxon>
        <taxon>core chlorophytes</taxon>
        <taxon>Trebouxiophyceae</taxon>
        <taxon>Trebouxiophyceae incertae sedis</taxon>
        <taxon>Coccomyxaceae</taxon>
        <taxon>Coccomyxa</taxon>
    </lineage>
</organism>
<proteinExistence type="predicted"/>
<evidence type="ECO:0000313" key="2">
    <source>
        <dbReference type="Proteomes" id="UP001491310"/>
    </source>
</evidence>
<evidence type="ECO:0000313" key="1">
    <source>
        <dbReference type="EMBL" id="KAK9909226.1"/>
    </source>
</evidence>
<dbReference type="EMBL" id="JALJOT010000007">
    <property type="protein sequence ID" value="KAK9909226.1"/>
    <property type="molecule type" value="Genomic_DNA"/>
</dbReference>
<dbReference type="SUPFAM" id="SSF56784">
    <property type="entry name" value="HAD-like"/>
    <property type="match status" value="1"/>
</dbReference>
<reference evidence="1 2" key="1">
    <citation type="journal article" date="2024" name="Nat. Commun.">
        <title>Phylogenomics reveals the evolutionary origins of lichenization in chlorophyte algae.</title>
        <authorList>
            <person name="Puginier C."/>
            <person name="Libourel C."/>
            <person name="Otte J."/>
            <person name="Skaloud P."/>
            <person name="Haon M."/>
            <person name="Grisel S."/>
            <person name="Petersen M."/>
            <person name="Berrin J.G."/>
            <person name="Delaux P.M."/>
            <person name="Dal Grande F."/>
            <person name="Keller J."/>
        </authorList>
    </citation>
    <scope>NUCLEOTIDE SEQUENCE [LARGE SCALE GENOMIC DNA]</scope>
    <source>
        <strain evidence="1 2">SAG 216-7</strain>
    </source>
</reference>
<dbReference type="Proteomes" id="UP001491310">
    <property type="component" value="Unassembled WGS sequence"/>
</dbReference>
<accession>A0ABR2YQE2</accession>
<dbReference type="InterPro" id="IPR036412">
    <property type="entry name" value="HAD-like_sf"/>
</dbReference>
<dbReference type="Gene3D" id="3.40.50.1000">
    <property type="entry name" value="HAD superfamily/HAD-like"/>
    <property type="match status" value="1"/>
</dbReference>
<sequence>MQISSSDQTNRNDAIQYLLIDLDGTCYDIGNKYEDHVRNNLWKYMNTHHGVPVERAEEVWRPLFRKYNQSLRGLRAGGFDIEAEEYWDCLRAGAEKYLFPNAEVRELLKSLPQKEKWLFTNCSEKHAIYALELLNLKDCFTGVIGADMMGDTSKAMGMTTLLITGPTALEEGASTPSALSHCDGIVSTLSEPAVRKALPVLW</sequence>
<keyword evidence="2" id="KW-1185">Reference proteome</keyword>
<dbReference type="InterPro" id="IPR023214">
    <property type="entry name" value="HAD_sf"/>
</dbReference>
<dbReference type="PANTHER" id="PTHR12725">
    <property type="entry name" value="HALOACID DEHALOGENASE-LIKE HYDROLASE"/>
    <property type="match status" value="1"/>
</dbReference>
<comment type="caution">
    <text evidence="1">The sequence shown here is derived from an EMBL/GenBank/DDBJ whole genome shotgun (WGS) entry which is preliminary data.</text>
</comment>
<dbReference type="Gene3D" id="1.10.150.450">
    <property type="match status" value="1"/>
</dbReference>
<evidence type="ECO:0008006" key="3">
    <source>
        <dbReference type="Google" id="ProtNLM"/>
    </source>
</evidence>
<name>A0ABR2YQE2_9CHLO</name>
<dbReference type="PANTHER" id="PTHR12725:SF117">
    <property type="entry name" value="HALOACID DEHALOGENASE-LIKE HYDROLASE"/>
    <property type="match status" value="1"/>
</dbReference>
<gene>
    <name evidence="1" type="ORF">WJX75_009161</name>
</gene>